<name>A0A6S7JM03_PARCT</name>
<dbReference type="EMBL" id="CACRXK020019382">
    <property type="protein sequence ID" value="CAB4033586.1"/>
    <property type="molecule type" value="Genomic_DNA"/>
</dbReference>
<feature type="region of interest" description="Disordered" evidence="2">
    <location>
        <begin position="156"/>
        <end position="199"/>
    </location>
</feature>
<comment type="caution">
    <text evidence="3">The sequence shown here is derived from an EMBL/GenBank/DDBJ whole genome shotgun (WGS) entry which is preliminary data.</text>
</comment>
<evidence type="ECO:0000313" key="3">
    <source>
        <dbReference type="EMBL" id="CAB4033586.1"/>
    </source>
</evidence>
<accession>A0A6S7JM03</accession>
<evidence type="ECO:0000256" key="1">
    <source>
        <dbReference type="SAM" id="Coils"/>
    </source>
</evidence>
<organism evidence="3 4">
    <name type="scientific">Paramuricea clavata</name>
    <name type="common">Red gorgonian</name>
    <name type="synonym">Violescent sea-whip</name>
    <dbReference type="NCBI Taxonomy" id="317549"/>
    <lineage>
        <taxon>Eukaryota</taxon>
        <taxon>Metazoa</taxon>
        <taxon>Cnidaria</taxon>
        <taxon>Anthozoa</taxon>
        <taxon>Octocorallia</taxon>
        <taxon>Malacalcyonacea</taxon>
        <taxon>Plexauridae</taxon>
        <taxon>Paramuricea</taxon>
    </lineage>
</organism>
<evidence type="ECO:0000313" key="4">
    <source>
        <dbReference type="Proteomes" id="UP001152795"/>
    </source>
</evidence>
<protein>
    <submittedName>
        <fullName evidence="3">Uncharacterized protein</fullName>
    </submittedName>
</protein>
<feature type="region of interest" description="Disordered" evidence="2">
    <location>
        <begin position="1"/>
        <end position="65"/>
    </location>
</feature>
<dbReference type="AlphaFoldDB" id="A0A6S7JM03"/>
<gene>
    <name evidence="3" type="ORF">PACLA_8A075000</name>
</gene>
<feature type="coiled-coil region" evidence="1">
    <location>
        <begin position="70"/>
        <end position="112"/>
    </location>
</feature>
<proteinExistence type="predicted"/>
<evidence type="ECO:0000256" key="2">
    <source>
        <dbReference type="SAM" id="MobiDB-lite"/>
    </source>
</evidence>
<sequence>MAEIEQFLSRNDEEKRTEDGYATKLTERSKAVDTVMRSTRVQDEERSESSQSSTRTSLSSKSCKGAKLEKILAEKKLELLKNAKDKKLREQCLKLDNEIAEAEDEAALARTKEQLFEQFEETLLDDLDQKSKVDKSPPIVERVLDLTRNVKTSTEIKPHLPSTDGFRDPPTAPSSLRNPFTERKPFTNTMYGRKEERHPVTPVRLRESFLPYHYDLSPSITVK</sequence>
<feature type="compositionally biased region" description="Low complexity" evidence="2">
    <location>
        <begin position="49"/>
        <end position="62"/>
    </location>
</feature>
<keyword evidence="4" id="KW-1185">Reference proteome</keyword>
<dbReference type="Proteomes" id="UP001152795">
    <property type="component" value="Unassembled WGS sequence"/>
</dbReference>
<keyword evidence="1" id="KW-0175">Coiled coil</keyword>
<feature type="compositionally biased region" description="Basic and acidic residues" evidence="2">
    <location>
        <begin position="10"/>
        <end position="31"/>
    </location>
</feature>
<reference evidence="3" key="1">
    <citation type="submission" date="2020-04" db="EMBL/GenBank/DDBJ databases">
        <authorList>
            <person name="Alioto T."/>
            <person name="Alioto T."/>
            <person name="Gomez Garrido J."/>
        </authorList>
    </citation>
    <scope>NUCLEOTIDE SEQUENCE</scope>
    <source>
        <strain evidence="3">A484AB</strain>
    </source>
</reference>